<gene>
    <name evidence="1" type="ORF">IAB67_10280</name>
</gene>
<accession>A0A9D1LMN7</accession>
<sequence>DATEPGRDYAGVDELRRMARCDLNAAVIASMEQTDQYLREQGKTPHPAAAAALLAMKREILK</sequence>
<reference evidence="1" key="2">
    <citation type="journal article" date="2021" name="PeerJ">
        <title>Extensive microbial diversity within the chicken gut microbiome revealed by metagenomics and culture.</title>
        <authorList>
            <person name="Gilroy R."/>
            <person name="Ravi A."/>
            <person name="Getino M."/>
            <person name="Pursley I."/>
            <person name="Horton D.L."/>
            <person name="Alikhan N.F."/>
            <person name="Baker D."/>
            <person name="Gharbi K."/>
            <person name="Hall N."/>
            <person name="Watson M."/>
            <person name="Adriaenssens E.M."/>
            <person name="Foster-Nyarko E."/>
            <person name="Jarju S."/>
            <person name="Secka A."/>
            <person name="Antonio M."/>
            <person name="Oren A."/>
            <person name="Chaudhuri R.R."/>
            <person name="La Ragione R."/>
            <person name="Hildebrand F."/>
            <person name="Pallen M.J."/>
        </authorList>
    </citation>
    <scope>NUCLEOTIDE SEQUENCE</scope>
    <source>
        <strain evidence="1">CHK191-8634</strain>
    </source>
</reference>
<evidence type="ECO:0000313" key="2">
    <source>
        <dbReference type="Proteomes" id="UP000824073"/>
    </source>
</evidence>
<proteinExistence type="predicted"/>
<protein>
    <submittedName>
        <fullName evidence="1">Phosphohydrolase</fullName>
    </submittedName>
</protein>
<evidence type="ECO:0000313" key="1">
    <source>
        <dbReference type="EMBL" id="HIU44667.1"/>
    </source>
</evidence>
<dbReference type="Gene3D" id="1.10.3210.10">
    <property type="entry name" value="Hypothetical protein af1432"/>
    <property type="match status" value="1"/>
</dbReference>
<reference evidence="1" key="1">
    <citation type="submission" date="2020-10" db="EMBL/GenBank/DDBJ databases">
        <authorList>
            <person name="Gilroy R."/>
        </authorList>
    </citation>
    <scope>NUCLEOTIDE SEQUENCE</scope>
    <source>
        <strain evidence="1">CHK191-8634</strain>
    </source>
</reference>
<dbReference type="Proteomes" id="UP000824073">
    <property type="component" value="Unassembled WGS sequence"/>
</dbReference>
<name>A0A9D1LMN7_9CLOT</name>
<comment type="caution">
    <text evidence="1">The sequence shown here is derived from an EMBL/GenBank/DDBJ whole genome shotgun (WGS) entry which is preliminary data.</text>
</comment>
<feature type="non-terminal residue" evidence="1">
    <location>
        <position position="1"/>
    </location>
</feature>
<dbReference type="EMBL" id="DVMR01000081">
    <property type="protein sequence ID" value="HIU44667.1"/>
    <property type="molecule type" value="Genomic_DNA"/>
</dbReference>
<organism evidence="1 2">
    <name type="scientific">Candidatus Ventrousia excrementavium</name>
    <dbReference type="NCBI Taxonomy" id="2840961"/>
    <lineage>
        <taxon>Bacteria</taxon>
        <taxon>Bacillati</taxon>
        <taxon>Bacillota</taxon>
        <taxon>Clostridia</taxon>
        <taxon>Eubacteriales</taxon>
        <taxon>Clostridiaceae</taxon>
        <taxon>Clostridiaceae incertae sedis</taxon>
        <taxon>Candidatus Ventrousia</taxon>
    </lineage>
</organism>
<dbReference type="AlphaFoldDB" id="A0A9D1LMN7"/>